<dbReference type="PROSITE" id="PS50222">
    <property type="entry name" value="EF_HAND_2"/>
    <property type="match status" value="1"/>
</dbReference>
<dbReference type="GO" id="GO:0005509">
    <property type="term" value="F:calcium ion binding"/>
    <property type="evidence" value="ECO:0007669"/>
    <property type="project" value="InterPro"/>
</dbReference>
<evidence type="ECO:0000313" key="3">
    <source>
        <dbReference type="EMBL" id="ETW00314.1"/>
    </source>
</evidence>
<evidence type="ECO:0000259" key="2">
    <source>
        <dbReference type="PROSITE" id="PS50222"/>
    </source>
</evidence>
<dbReference type="AlphaFoldDB" id="A0A024U234"/>
<sequence length="251" mass="28429">MRGGVRQAHFSDGKGRYGGFVKVDCRRHSRRVDDMDEDTPTQPPDNRMSQLSSTDVAGMRALFVFYDTNRDGNLSSGQALRIFRLLGLSVNESHVFDLEQMSFAGVCVCVPISDSDRPISQEFVAIIDCHVRTPQSSDPIAEWAVVDHFRSDQVTPHQLAYFLANCEKNIPPAHLDRFLMLYTQSDEQTFVDFPNFQKFLVDYRARSEKLSAIPSEVRRNAVQVHHVQIPEGLGITTDNSTAREDDDDVFE</sequence>
<gene>
    <name evidence="3" type="ORF">H310_07686</name>
</gene>
<protein>
    <recommendedName>
        <fullName evidence="2">EF-hand domain-containing protein</fullName>
    </recommendedName>
</protein>
<dbReference type="GeneID" id="20084736"/>
<feature type="region of interest" description="Disordered" evidence="1">
    <location>
        <begin position="31"/>
        <end position="51"/>
    </location>
</feature>
<dbReference type="RefSeq" id="XP_008871339.1">
    <property type="nucleotide sequence ID" value="XM_008873117.1"/>
</dbReference>
<feature type="domain" description="EF-hand" evidence="2">
    <location>
        <begin position="54"/>
        <end position="89"/>
    </location>
</feature>
<evidence type="ECO:0000256" key="1">
    <source>
        <dbReference type="SAM" id="MobiDB-lite"/>
    </source>
</evidence>
<dbReference type="Gene3D" id="1.10.238.10">
    <property type="entry name" value="EF-hand"/>
    <property type="match status" value="1"/>
</dbReference>
<reference evidence="3" key="1">
    <citation type="submission" date="2013-12" db="EMBL/GenBank/DDBJ databases">
        <title>The Genome Sequence of Aphanomyces invadans NJM9701.</title>
        <authorList>
            <consortium name="The Broad Institute Genomics Platform"/>
            <person name="Russ C."/>
            <person name="Tyler B."/>
            <person name="van West P."/>
            <person name="Dieguez-Uribeondo J."/>
            <person name="Young S.K."/>
            <person name="Zeng Q."/>
            <person name="Gargeya S."/>
            <person name="Fitzgerald M."/>
            <person name="Abouelleil A."/>
            <person name="Alvarado L."/>
            <person name="Chapman S.B."/>
            <person name="Gainer-Dewar J."/>
            <person name="Goldberg J."/>
            <person name="Griggs A."/>
            <person name="Gujja S."/>
            <person name="Hansen M."/>
            <person name="Howarth C."/>
            <person name="Imamovic A."/>
            <person name="Ireland A."/>
            <person name="Larimer J."/>
            <person name="McCowan C."/>
            <person name="Murphy C."/>
            <person name="Pearson M."/>
            <person name="Poon T.W."/>
            <person name="Priest M."/>
            <person name="Roberts A."/>
            <person name="Saif S."/>
            <person name="Shea T."/>
            <person name="Sykes S."/>
            <person name="Wortman J."/>
            <person name="Nusbaum C."/>
            <person name="Birren B."/>
        </authorList>
    </citation>
    <scope>NUCLEOTIDE SEQUENCE [LARGE SCALE GENOMIC DNA]</scope>
    <source>
        <strain evidence="3">NJM9701</strain>
    </source>
</reference>
<dbReference type="OrthoDB" id="26525at2759"/>
<name>A0A024U234_9STRA</name>
<dbReference type="SUPFAM" id="SSF47473">
    <property type="entry name" value="EF-hand"/>
    <property type="match status" value="1"/>
</dbReference>
<dbReference type="VEuPathDB" id="FungiDB:H310_07686"/>
<organism evidence="3">
    <name type="scientific">Aphanomyces invadans</name>
    <dbReference type="NCBI Taxonomy" id="157072"/>
    <lineage>
        <taxon>Eukaryota</taxon>
        <taxon>Sar</taxon>
        <taxon>Stramenopiles</taxon>
        <taxon>Oomycota</taxon>
        <taxon>Saprolegniomycetes</taxon>
        <taxon>Saprolegniales</taxon>
        <taxon>Verrucalvaceae</taxon>
        <taxon>Aphanomyces</taxon>
    </lineage>
</organism>
<dbReference type="InterPro" id="IPR011992">
    <property type="entry name" value="EF-hand-dom_pair"/>
</dbReference>
<dbReference type="EMBL" id="KI913965">
    <property type="protein sequence ID" value="ETW00314.1"/>
    <property type="molecule type" value="Genomic_DNA"/>
</dbReference>
<proteinExistence type="predicted"/>
<dbReference type="InterPro" id="IPR002048">
    <property type="entry name" value="EF_hand_dom"/>
</dbReference>
<accession>A0A024U234</accession>